<evidence type="ECO:0000256" key="4">
    <source>
        <dbReference type="SAM" id="Phobius"/>
    </source>
</evidence>
<dbReference type="PANTHER" id="PTHR21136">
    <property type="entry name" value="SNARE PROTEINS"/>
    <property type="match status" value="1"/>
</dbReference>
<dbReference type="GO" id="GO:0015031">
    <property type="term" value="P:protein transport"/>
    <property type="evidence" value="ECO:0007669"/>
    <property type="project" value="UniProtKB-KW"/>
</dbReference>
<evidence type="ECO:0000313" key="7">
    <source>
        <dbReference type="Proteomes" id="UP001472866"/>
    </source>
</evidence>
<evidence type="ECO:0000256" key="1">
    <source>
        <dbReference type="ARBA" id="ARBA00022927"/>
    </source>
</evidence>
<keyword evidence="1" id="KW-0653">Protein transport</keyword>
<dbReference type="EMBL" id="CP151502">
    <property type="protein sequence ID" value="WZN59932.1"/>
    <property type="molecule type" value="Genomic_DNA"/>
</dbReference>
<evidence type="ECO:0000313" key="6">
    <source>
        <dbReference type="EMBL" id="WZN59932.1"/>
    </source>
</evidence>
<dbReference type="Pfam" id="PF00957">
    <property type="entry name" value="Synaptobrevin"/>
    <property type="match status" value="1"/>
</dbReference>
<dbReference type="GO" id="GO:0016020">
    <property type="term" value="C:membrane"/>
    <property type="evidence" value="ECO:0007669"/>
    <property type="project" value="InterPro"/>
</dbReference>
<dbReference type="Proteomes" id="UP001472866">
    <property type="component" value="Chromosome 02"/>
</dbReference>
<dbReference type="PROSITE" id="PS50892">
    <property type="entry name" value="V_SNARE"/>
    <property type="match status" value="1"/>
</dbReference>
<dbReference type="PANTHER" id="PTHR21136:SF168">
    <property type="entry name" value="VESICLE-ASSOCIATED MEMBRANE PROTEIN 9"/>
    <property type="match status" value="1"/>
</dbReference>
<dbReference type="GO" id="GO:0016192">
    <property type="term" value="P:vesicle-mediated transport"/>
    <property type="evidence" value="ECO:0007669"/>
    <property type="project" value="InterPro"/>
</dbReference>
<dbReference type="PRINTS" id="PR00219">
    <property type="entry name" value="SYNAPTOBREVN"/>
</dbReference>
<keyword evidence="4" id="KW-0812">Transmembrane</keyword>
<keyword evidence="7" id="KW-1185">Reference proteome</keyword>
<dbReference type="InterPro" id="IPR042855">
    <property type="entry name" value="V_SNARE_CC"/>
</dbReference>
<dbReference type="InterPro" id="IPR051097">
    <property type="entry name" value="Synaptobrevin-like_transport"/>
</dbReference>
<proteinExistence type="predicted"/>
<protein>
    <submittedName>
        <fullName evidence="6">V-SNARE coiled-coil homology domain-containing protein</fullName>
    </submittedName>
</protein>
<evidence type="ECO:0000256" key="3">
    <source>
        <dbReference type="PROSITE-ProRule" id="PRU00290"/>
    </source>
</evidence>
<keyword evidence="1" id="KW-0813">Transport</keyword>
<reference evidence="6 7" key="1">
    <citation type="submission" date="2024-03" db="EMBL/GenBank/DDBJ databases">
        <title>Complete genome sequence of the green alga Chloropicon roscoffensis RCC1871.</title>
        <authorList>
            <person name="Lemieux C."/>
            <person name="Pombert J.-F."/>
            <person name="Otis C."/>
            <person name="Turmel M."/>
        </authorList>
    </citation>
    <scope>NUCLEOTIDE SEQUENCE [LARGE SCALE GENOMIC DNA]</scope>
    <source>
        <strain evidence="6 7">RCC1871</strain>
    </source>
</reference>
<dbReference type="InterPro" id="IPR001388">
    <property type="entry name" value="Synaptobrevin-like"/>
</dbReference>
<keyword evidence="4" id="KW-0472">Membrane</keyword>
<feature type="transmembrane region" description="Helical" evidence="4">
    <location>
        <begin position="194"/>
        <end position="215"/>
    </location>
</feature>
<keyword evidence="3" id="KW-0175">Coiled coil</keyword>
<comment type="function">
    <text evidence="2">Involved in the targeting and/or fusion of transport vesicles to their target membrane.</text>
</comment>
<name>A0AAX4P0W0_9CHLO</name>
<dbReference type="AlphaFoldDB" id="A0AAX4P0W0"/>
<gene>
    <name evidence="6" type="ORF">HKI87_02g14600</name>
</gene>
<dbReference type="Gene3D" id="1.20.5.110">
    <property type="match status" value="1"/>
</dbReference>
<accession>A0AAX4P0W0</accession>
<dbReference type="CDD" id="cd15843">
    <property type="entry name" value="R-SNARE"/>
    <property type="match status" value="1"/>
</dbReference>
<keyword evidence="4" id="KW-1133">Transmembrane helix</keyword>
<evidence type="ECO:0000256" key="2">
    <source>
        <dbReference type="ARBA" id="ARBA00037493"/>
    </source>
</evidence>
<feature type="domain" description="V-SNARE coiled-coil homology" evidence="5">
    <location>
        <begin position="132"/>
        <end position="192"/>
    </location>
</feature>
<sequence>MLVYALISHRMTTLVEFVTHGYEDAMAAATHLQGRATYAKQAEGIFMSERKGPFICECMIGGSYIFIVVGTTSSKEQEFRDCLLDIRSSVSEVLYQVKKPVANMLSTRLAPILQEKLEEHNVTREIGTADAGIIRIKNELAEVNDIMRSNIHKVLDRGDRLDDLQENTNELVSSSVMFQRQARKLKRKMWRERWMYYVAIFLCLAALSLIIWLMVRFRGS</sequence>
<organism evidence="6 7">
    <name type="scientific">Chloropicon roscoffensis</name>
    <dbReference type="NCBI Taxonomy" id="1461544"/>
    <lineage>
        <taxon>Eukaryota</taxon>
        <taxon>Viridiplantae</taxon>
        <taxon>Chlorophyta</taxon>
        <taxon>Chloropicophyceae</taxon>
        <taxon>Chloropicales</taxon>
        <taxon>Chloropicaceae</taxon>
        <taxon>Chloropicon</taxon>
    </lineage>
</organism>
<evidence type="ECO:0000259" key="5">
    <source>
        <dbReference type="PROSITE" id="PS50892"/>
    </source>
</evidence>
<dbReference type="SUPFAM" id="SSF58038">
    <property type="entry name" value="SNARE fusion complex"/>
    <property type="match status" value="1"/>
</dbReference>